<evidence type="ECO:0000313" key="1">
    <source>
        <dbReference type="Ensembl" id="ENSHBUP00000006112.1"/>
    </source>
</evidence>
<protein>
    <submittedName>
        <fullName evidence="1">Uncharacterized protein</fullName>
    </submittedName>
</protein>
<name>A0A3Q2V582_HAPBU</name>
<evidence type="ECO:0000313" key="2">
    <source>
        <dbReference type="Proteomes" id="UP000264840"/>
    </source>
</evidence>
<sequence length="61" mass="7067">MMSRQAYFYRVPPQELHRRNQLQADPAKTRALQTVIDMKRSDAYMLPMVSADGNMQSASTY</sequence>
<keyword evidence="2" id="KW-1185">Reference proteome</keyword>
<dbReference type="AlphaFoldDB" id="A0A3Q2V582"/>
<dbReference type="Proteomes" id="UP000264840">
    <property type="component" value="Unplaced"/>
</dbReference>
<reference evidence="1" key="2">
    <citation type="submission" date="2025-09" db="UniProtKB">
        <authorList>
            <consortium name="Ensembl"/>
        </authorList>
    </citation>
    <scope>IDENTIFICATION</scope>
</reference>
<accession>A0A3Q2V582</accession>
<organism evidence="1 2">
    <name type="scientific">Haplochromis burtoni</name>
    <name type="common">Burton's mouthbrooder</name>
    <name type="synonym">Chromis burtoni</name>
    <dbReference type="NCBI Taxonomy" id="8153"/>
    <lineage>
        <taxon>Eukaryota</taxon>
        <taxon>Metazoa</taxon>
        <taxon>Chordata</taxon>
        <taxon>Craniata</taxon>
        <taxon>Vertebrata</taxon>
        <taxon>Euteleostomi</taxon>
        <taxon>Actinopterygii</taxon>
        <taxon>Neopterygii</taxon>
        <taxon>Teleostei</taxon>
        <taxon>Neoteleostei</taxon>
        <taxon>Acanthomorphata</taxon>
        <taxon>Ovalentaria</taxon>
        <taxon>Cichlomorphae</taxon>
        <taxon>Cichliformes</taxon>
        <taxon>Cichlidae</taxon>
        <taxon>African cichlids</taxon>
        <taxon>Pseudocrenilabrinae</taxon>
        <taxon>Haplochromini</taxon>
        <taxon>Haplochromis</taxon>
    </lineage>
</organism>
<proteinExistence type="predicted"/>
<dbReference type="GeneTree" id="ENSGT00940000178378"/>
<reference evidence="1" key="1">
    <citation type="submission" date="2025-08" db="UniProtKB">
        <authorList>
            <consortium name="Ensembl"/>
        </authorList>
    </citation>
    <scope>IDENTIFICATION</scope>
</reference>
<dbReference type="Ensembl" id="ENSHBUT00000005865.1">
    <property type="protein sequence ID" value="ENSHBUP00000006112.1"/>
    <property type="gene ID" value="ENSHBUG00000007491.1"/>
</dbReference>
<dbReference type="OMA" id="LHAYQCA"/>